<gene>
    <name evidence="9" type="ORF">AACH00_08660</name>
</gene>
<dbReference type="Gene3D" id="1.10.3470.10">
    <property type="entry name" value="ABC transporter involved in vitamin B12 uptake, BtuC"/>
    <property type="match status" value="1"/>
</dbReference>
<proteinExistence type="inferred from homology"/>
<sequence>MRVSQRWGARPWTVLALLMVLLAAVLLWALASGSSNLPLEQLPGWLFQPDDSAEADIVHRLRLPRALAAMTTGALLALAGALMQVLLRNPLADPYVLGLSGGAALGALSALALGCGVWLVHLGAFGGALAVVLVVFVLAHHDMGRIDAVSSQDGSPRLLLTGVMVSSISMAGVSLLLTLAPGERLRGMLFWMLGDLSGADMPWPVLLAPPLLCVLLWPLGRELNLLLRGPGPAQMLGVPVARVRGVIYVAASLAAALAVATAGTVGFVGLVVPHALRLLIGNDQRLLLPASALAGGAFLLAADTVARTIAAPLQLPVGVITALVGAPTFILLLRRGARR</sequence>
<keyword evidence="4" id="KW-1003">Cell membrane</keyword>
<keyword evidence="3" id="KW-0813">Transport</keyword>
<dbReference type="SUPFAM" id="SSF81345">
    <property type="entry name" value="ABC transporter involved in vitamin B12 uptake, BtuC"/>
    <property type="match status" value="1"/>
</dbReference>
<dbReference type="InterPro" id="IPR037294">
    <property type="entry name" value="ABC_BtuC-like"/>
</dbReference>
<comment type="caution">
    <text evidence="9">The sequence shown here is derived from an EMBL/GenBank/DDBJ whole genome shotgun (WGS) entry which is preliminary data.</text>
</comment>
<feature type="transmembrane region" description="Helical" evidence="8">
    <location>
        <begin position="158"/>
        <end position="181"/>
    </location>
</feature>
<keyword evidence="6 8" id="KW-1133">Transmembrane helix</keyword>
<evidence type="ECO:0000256" key="6">
    <source>
        <dbReference type="ARBA" id="ARBA00022989"/>
    </source>
</evidence>
<evidence type="ECO:0000313" key="10">
    <source>
        <dbReference type="Proteomes" id="UP001379945"/>
    </source>
</evidence>
<dbReference type="PANTHER" id="PTHR30472">
    <property type="entry name" value="FERRIC ENTEROBACTIN TRANSPORT SYSTEM PERMEASE PROTEIN"/>
    <property type="match status" value="1"/>
</dbReference>
<feature type="transmembrane region" description="Helical" evidence="8">
    <location>
        <begin position="245"/>
        <end position="272"/>
    </location>
</feature>
<organism evidence="9 10">
    <name type="scientific">Ideonella margarita</name>
    <dbReference type="NCBI Taxonomy" id="2984191"/>
    <lineage>
        <taxon>Bacteria</taxon>
        <taxon>Pseudomonadati</taxon>
        <taxon>Pseudomonadota</taxon>
        <taxon>Betaproteobacteria</taxon>
        <taxon>Burkholderiales</taxon>
        <taxon>Sphaerotilaceae</taxon>
        <taxon>Ideonella</taxon>
    </lineage>
</organism>
<name>A0ABU9C743_9BURK</name>
<reference evidence="9 10" key="1">
    <citation type="submission" date="2024-04" db="EMBL/GenBank/DDBJ databases">
        <title>Novel species of the genus Ideonella isolated from streams.</title>
        <authorList>
            <person name="Lu H."/>
        </authorList>
    </citation>
    <scope>NUCLEOTIDE SEQUENCE [LARGE SCALE GENOMIC DNA]</scope>
    <source>
        <strain evidence="9 10">LYT19W</strain>
    </source>
</reference>
<dbReference type="InterPro" id="IPR000522">
    <property type="entry name" value="ABC_transptr_permease_BtuC"/>
</dbReference>
<evidence type="ECO:0000256" key="1">
    <source>
        <dbReference type="ARBA" id="ARBA00004651"/>
    </source>
</evidence>
<feature type="transmembrane region" description="Helical" evidence="8">
    <location>
        <begin position="66"/>
        <end position="87"/>
    </location>
</feature>
<evidence type="ECO:0000256" key="8">
    <source>
        <dbReference type="SAM" id="Phobius"/>
    </source>
</evidence>
<evidence type="ECO:0000256" key="5">
    <source>
        <dbReference type="ARBA" id="ARBA00022692"/>
    </source>
</evidence>
<evidence type="ECO:0000256" key="7">
    <source>
        <dbReference type="ARBA" id="ARBA00023136"/>
    </source>
</evidence>
<dbReference type="CDD" id="cd06550">
    <property type="entry name" value="TM_ABC_iron-siderophores_like"/>
    <property type="match status" value="1"/>
</dbReference>
<dbReference type="RefSeq" id="WP_341398699.1">
    <property type="nucleotide sequence ID" value="NZ_JBBUTI010000005.1"/>
</dbReference>
<feature type="transmembrane region" description="Helical" evidence="8">
    <location>
        <begin position="313"/>
        <end position="333"/>
    </location>
</feature>
<evidence type="ECO:0000313" key="9">
    <source>
        <dbReference type="EMBL" id="MEK8046412.1"/>
    </source>
</evidence>
<comment type="subcellular location">
    <subcellularLocation>
        <location evidence="1">Cell membrane</location>
        <topology evidence="1">Multi-pass membrane protein</topology>
    </subcellularLocation>
</comment>
<dbReference type="EMBL" id="JBBUTI010000005">
    <property type="protein sequence ID" value="MEK8046412.1"/>
    <property type="molecule type" value="Genomic_DNA"/>
</dbReference>
<dbReference type="Pfam" id="PF01032">
    <property type="entry name" value="FecCD"/>
    <property type="match status" value="1"/>
</dbReference>
<evidence type="ECO:0000256" key="4">
    <source>
        <dbReference type="ARBA" id="ARBA00022475"/>
    </source>
</evidence>
<feature type="transmembrane region" description="Helical" evidence="8">
    <location>
        <begin position="94"/>
        <end position="112"/>
    </location>
</feature>
<protein>
    <submittedName>
        <fullName evidence="9">Iron ABC transporter permease</fullName>
    </submittedName>
</protein>
<dbReference type="PANTHER" id="PTHR30472:SF25">
    <property type="entry name" value="ABC TRANSPORTER PERMEASE PROTEIN MJ0876-RELATED"/>
    <property type="match status" value="1"/>
</dbReference>
<feature type="transmembrane region" description="Helical" evidence="8">
    <location>
        <begin position="118"/>
        <end position="138"/>
    </location>
</feature>
<feature type="transmembrane region" description="Helical" evidence="8">
    <location>
        <begin position="201"/>
        <end position="219"/>
    </location>
</feature>
<keyword evidence="10" id="KW-1185">Reference proteome</keyword>
<dbReference type="Proteomes" id="UP001379945">
    <property type="component" value="Unassembled WGS sequence"/>
</dbReference>
<keyword evidence="7 8" id="KW-0472">Membrane</keyword>
<accession>A0ABU9C743</accession>
<comment type="similarity">
    <text evidence="2">Belongs to the binding-protein-dependent transport system permease family. FecCD subfamily.</text>
</comment>
<keyword evidence="5 8" id="KW-0812">Transmembrane</keyword>
<evidence type="ECO:0000256" key="2">
    <source>
        <dbReference type="ARBA" id="ARBA00007935"/>
    </source>
</evidence>
<evidence type="ECO:0000256" key="3">
    <source>
        <dbReference type="ARBA" id="ARBA00022448"/>
    </source>
</evidence>